<dbReference type="GO" id="GO:0003682">
    <property type="term" value="F:chromatin binding"/>
    <property type="evidence" value="ECO:0007669"/>
    <property type="project" value="InterPro"/>
</dbReference>
<dbReference type="PANTHER" id="PTHR13087">
    <property type="entry name" value="NF-KAPPA B ACTIVATING PROTEIN"/>
    <property type="match status" value="1"/>
</dbReference>
<name>A0A9P6JN72_9AGAR</name>
<feature type="domain" description="NF-kappa-B-activating protein C-terminal" evidence="3">
    <location>
        <begin position="303"/>
        <end position="405"/>
    </location>
</feature>
<dbReference type="OrthoDB" id="273141at2759"/>
<feature type="region of interest" description="Disordered" evidence="2">
    <location>
        <begin position="1"/>
        <end position="300"/>
    </location>
</feature>
<proteinExistence type="inferred from homology"/>
<accession>A0A9P6JN72</accession>
<feature type="compositionally biased region" description="Basic and acidic residues" evidence="2">
    <location>
        <begin position="20"/>
        <end position="67"/>
    </location>
</feature>
<evidence type="ECO:0000259" key="3">
    <source>
        <dbReference type="Pfam" id="PF06047"/>
    </source>
</evidence>
<dbReference type="Proteomes" id="UP000807306">
    <property type="component" value="Unassembled WGS sequence"/>
</dbReference>
<feature type="compositionally biased region" description="Basic residues" evidence="2">
    <location>
        <begin position="219"/>
        <end position="232"/>
    </location>
</feature>
<dbReference type="InterPro" id="IPR040466">
    <property type="entry name" value="NKAP"/>
</dbReference>
<keyword evidence="5" id="KW-1185">Reference proteome</keyword>
<feature type="compositionally biased region" description="Basic residues" evidence="2">
    <location>
        <begin position="175"/>
        <end position="188"/>
    </location>
</feature>
<dbReference type="PANTHER" id="PTHR13087:SF0">
    <property type="entry name" value="NFKB ACTIVATING PROTEIN LIKE"/>
    <property type="match status" value="1"/>
</dbReference>
<dbReference type="EMBL" id="MU157870">
    <property type="protein sequence ID" value="KAF9526533.1"/>
    <property type="molecule type" value="Genomic_DNA"/>
</dbReference>
<dbReference type="GO" id="GO:0005634">
    <property type="term" value="C:nucleus"/>
    <property type="evidence" value="ECO:0007669"/>
    <property type="project" value="TreeGrafter"/>
</dbReference>
<evidence type="ECO:0000313" key="4">
    <source>
        <dbReference type="EMBL" id="KAF9526533.1"/>
    </source>
</evidence>
<evidence type="ECO:0000313" key="5">
    <source>
        <dbReference type="Proteomes" id="UP000807306"/>
    </source>
</evidence>
<reference evidence="4" key="1">
    <citation type="submission" date="2020-11" db="EMBL/GenBank/DDBJ databases">
        <authorList>
            <consortium name="DOE Joint Genome Institute"/>
            <person name="Ahrendt S."/>
            <person name="Riley R."/>
            <person name="Andreopoulos W."/>
            <person name="Labutti K."/>
            <person name="Pangilinan J."/>
            <person name="Ruiz-Duenas F.J."/>
            <person name="Barrasa J.M."/>
            <person name="Sanchez-Garcia M."/>
            <person name="Camarero S."/>
            <person name="Miyauchi S."/>
            <person name="Serrano A."/>
            <person name="Linde D."/>
            <person name="Babiker R."/>
            <person name="Drula E."/>
            <person name="Ayuso-Fernandez I."/>
            <person name="Pacheco R."/>
            <person name="Padilla G."/>
            <person name="Ferreira P."/>
            <person name="Barriuso J."/>
            <person name="Kellner H."/>
            <person name="Castanera R."/>
            <person name="Alfaro M."/>
            <person name="Ramirez L."/>
            <person name="Pisabarro A.G."/>
            <person name="Kuo A."/>
            <person name="Tritt A."/>
            <person name="Lipzen A."/>
            <person name="He G."/>
            <person name="Yan M."/>
            <person name="Ng V."/>
            <person name="Cullen D."/>
            <person name="Martin F."/>
            <person name="Rosso M.-N."/>
            <person name="Henrissat B."/>
            <person name="Hibbett D."/>
            <person name="Martinez A.T."/>
            <person name="Grigoriev I.V."/>
        </authorList>
    </citation>
    <scope>NUCLEOTIDE SEQUENCE</scope>
    <source>
        <strain evidence="4">CBS 506.95</strain>
    </source>
</reference>
<feature type="compositionally biased region" description="Basic and acidic residues" evidence="2">
    <location>
        <begin position="244"/>
        <end position="258"/>
    </location>
</feature>
<dbReference type="GO" id="GO:0010468">
    <property type="term" value="P:regulation of gene expression"/>
    <property type="evidence" value="ECO:0007669"/>
    <property type="project" value="TreeGrafter"/>
</dbReference>
<comment type="caution">
    <text evidence="4">The sequence shown here is derived from an EMBL/GenBank/DDBJ whole genome shotgun (WGS) entry which is preliminary data.</text>
</comment>
<feature type="compositionally biased region" description="Basic residues" evidence="2">
    <location>
        <begin position="145"/>
        <end position="156"/>
    </location>
</feature>
<feature type="compositionally biased region" description="Low complexity" evidence="2">
    <location>
        <begin position="233"/>
        <end position="243"/>
    </location>
</feature>
<feature type="compositionally biased region" description="Basic residues" evidence="2">
    <location>
        <begin position="198"/>
        <end position="207"/>
    </location>
</feature>
<organism evidence="4 5">
    <name type="scientific">Crepidotus variabilis</name>
    <dbReference type="NCBI Taxonomy" id="179855"/>
    <lineage>
        <taxon>Eukaryota</taxon>
        <taxon>Fungi</taxon>
        <taxon>Dikarya</taxon>
        <taxon>Basidiomycota</taxon>
        <taxon>Agaricomycotina</taxon>
        <taxon>Agaricomycetes</taxon>
        <taxon>Agaricomycetidae</taxon>
        <taxon>Agaricales</taxon>
        <taxon>Agaricineae</taxon>
        <taxon>Crepidotaceae</taxon>
        <taxon>Crepidotus</taxon>
    </lineage>
</organism>
<gene>
    <name evidence="4" type="ORF">CPB83DRAFT_857692</name>
</gene>
<comment type="similarity">
    <text evidence="1">Belongs to the NKAP family.</text>
</comment>
<dbReference type="AlphaFoldDB" id="A0A9P6JN72"/>
<evidence type="ECO:0000256" key="1">
    <source>
        <dbReference type="ARBA" id="ARBA00009313"/>
    </source>
</evidence>
<dbReference type="InterPro" id="IPR009269">
    <property type="entry name" value="NKAP_C"/>
</dbReference>
<feature type="compositionally biased region" description="Basic and acidic residues" evidence="2">
    <location>
        <begin position="118"/>
        <end position="128"/>
    </location>
</feature>
<protein>
    <submittedName>
        <fullName evidence="4">Ras-induced vulval development antagonist-domain-containing protein</fullName>
    </submittedName>
</protein>
<dbReference type="Pfam" id="PF06047">
    <property type="entry name" value="Nkap_C"/>
    <property type="match status" value="1"/>
</dbReference>
<sequence>MATVHPSRLALIPQDMRTANSERSRDRTPSPKRNGGRDYNRGRDDRATGSGHDHDRRGRSDSRERSSGNRRASPQYDDYRRAPPPAAESSAPWRAQENMYPPRQQQRYGGGGGGTDFMENRRLQREHQVVNVWPPSPKEPARALSPKRKKSGKSSKRYRDSDLSSSSDSEEERRRKERKERKRARRNRGKEDRPEKDKKHRRRSRSRRRDDSSDDEDRRKHRSKRSRTKSRSPARATSRSPSRARSESPDRMDIDTKAVELPTQQRGLSTGPPPSSRDDDSGGEEVGPVPVDAPKSGKKFDERAYGGALLRGEGSAMAAFLQDGTDLRIPRRGEIGLSSDQIASCEDVGYVMSGSRHRRMNAVRMRKENQVISAEEKRGILKLQREERERREAILREEFSELVQERLKASSSGPGTNTTSQK</sequence>
<evidence type="ECO:0000256" key="2">
    <source>
        <dbReference type="SAM" id="MobiDB-lite"/>
    </source>
</evidence>